<gene>
    <name evidence="1" type="ORF">CY0110_19067</name>
</gene>
<protein>
    <submittedName>
        <fullName evidence="1">Uncharacterized protein</fullName>
    </submittedName>
</protein>
<sequence length="24" mass="2456">MPKTSISGIVINNKVAKISSIAPS</sequence>
<comment type="caution">
    <text evidence="1">The sequence shown here is derived from an EMBL/GenBank/DDBJ whole genome shotgun (WGS) entry which is preliminary data.</text>
</comment>
<dbReference type="Proteomes" id="UP000003781">
    <property type="component" value="Unassembled WGS sequence"/>
</dbReference>
<organism evidence="1 2">
    <name type="scientific">Crocosphaera chwakensis CCY0110</name>
    <dbReference type="NCBI Taxonomy" id="391612"/>
    <lineage>
        <taxon>Bacteria</taxon>
        <taxon>Bacillati</taxon>
        <taxon>Cyanobacteriota</taxon>
        <taxon>Cyanophyceae</taxon>
        <taxon>Oscillatoriophycideae</taxon>
        <taxon>Chroococcales</taxon>
        <taxon>Aphanothecaceae</taxon>
        <taxon>Crocosphaera</taxon>
        <taxon>Crocosphaera chwakensis</taxon>
    </lineage>
</organism>
<accession>A3IJE5</accession>
<evidence type="ECO:0000313" key="2">
    <source>
        <dbReference type="Proteomes" id="UP000003781"/>
    </source>
</evidence>
<reference evidence="1 2" key="1">
    <citation type="submission" date="2007-03" db="EMBL/GenBank/DDBJ databases">
        <authorList>
            <person name="Stal L."/>
            <person name="Ferriera S."/>
            <person name="Johnson J."/>
            <person name="Kravitz S."/>
            <person name="Beeson K."/>
            <person name="Sutton G."/>
            <person name="Rogers Y.-H."/>
            <person name="Friedman R."/>
            <person name="Frazier M."/>
            <person name="Venter J.C."/>
        </authorList>
    </citation>
    <scope>NUCLEOTIDE SEQUENCE [LARGE SCALE GENOMIC DNA]</scope>
    <source>
        <strain evidence="1 2">CCY0110</strain>
    </source>
</reference>
<proteinExistence type="predicted"/>
<keyword evidence="2" id="KW-1185">Reference proteome</keyword>
<dbReference type="EMBL" id="AAXW01000002">
    <property type="protein sequence ID" value="EAZ93927.1"/>
    <property type="molecule type" value="Genomic_DNA"/>
</dbReference>
<dbReference type="AlphaFoldDB" id="A3IJE5"/>
<evidence type="ECO:0000313" key="1">
    <source>
        <dbReference type="EMBL" id="EAZ93927.1"/>
    </source>
</evidence>
<name>A3IJE5_9CHRO</name>